<protein>
    <submittedName>
        <fullName evidence="2">Uncharacterized protein</fullName>
    </submittedName>
</protein>
<name>A0A4C1VW05_EUMVA</name>
<dbReference type="EMBL" id="BGZK01000435">
    <property type="protein sequence ID" value="GBP43416.1"/>
    <property type="molecule type" value="Genomic_DNA"/>
</dbReference>
<comment type="caution">
    <text evidence="2">The sequence shown here is derived from an EMBL/GenBank/DDBJ whole genome shotgun (WGS) entry which is preliminary data.</text>
</comment>
<gene>
    <name evidence="2" type="ORF">EVAR_33944_1</name>
</gene>
<dbReference type="Proteomes" id="UP000299102">
    <property type="component" value="Unassembled WGS sequence"/>
</dbReference>
<feature type="region of interest" description="Disordered" evidence="1">
    <location>
        <begin position="69"/>
        <end position="93"/>
    </location>
</feature>
<organism evidence="2 3">
    <name type="scientific">Eumeta variegata</name>
    <name type="common">Bagworm moth</name>
    <name type="synonym">Eumeta japonica</name>
    <dbReference type="NCBI Taxonomy" id="151549"/>
    <lineage>
        <taxon>Eukaryota</taxon>
        <taxon>Metazoa</taxon>
        <taxon>Ecdysozoa</taxon>
        <taxon>Arthropoda</taxon>
        <taxon>Hexapoda</taxon>
        <taxon>Insecta</taxon>
        <taxon>Pterygota</taxon>
        <taxon>Neoptera</taxon>
        <taxon>Endopterygota</taxon>
        <taxon>Lepidoptera</taxon>
        <taxon>Glossata</taxon>
        <taxon>Ditrysia</taxon>
        <taxon>Tineoidea</taxon>
        <taxon>Psychidae</taxon>
        <taxon>Oiketicinae</taxon>
        <taxon>Eumeta</taxon>
    </lineage>
</organism>
<evidence type="ECO:0000313" key="2">
    <source>
        <dbReference type="EMBL" id="GBP43416.1"/>
    </source>
</evidence>
<accession>A0A4C1VW05</accession>
<evidence type="ECO:0000313" key="3">
    <source>
        <dbReference type="Proteomes" id="UP000299102"/>
    </source>
</evidence>
<proteinExistence type="predicted"/>
<dbReference type="AlphaFoldDB" id="A0A4C1VW05"/>
<feature type="compositionally biased region" description="Basic residues" evidence="1">
    <location>
        <begin position="71"/>
        <end position="84"/>
    </location>
</feature>
<reference evidence="2 3" key="1">
    <citation type="journal article" date="2019" name="Commun. Biol.">
        <title>The bagworm genome reveals a unique fibroin gene that provides high tensile strength.</title>
        <authorList>
            <person name="Kono N."/>
            <person name="Nakamura H."/>
            <person name="Ohtoshi R."/>
            <person name="Tomita M."/>
            <person name="Numata K."/>
            <person name="Arakawa K."/>
        </authorList>
    </citation>
    <scope>NUCLEOTIDE SEQUENCE [LARGE SCALE GENOMIC DNA]</scope>
</reference>
<evidence type="ECO:0000256" key="1">
    <source>
        <dbReference type="SAM" id="MobiDB-lite"/>
    </source>
</evidence>
<sequence>MGEGIYKVGPKKSLETPALLHRNVTFECKLQIPVRTRRVWRSKQPHTSVFKIAIFYAIDERIMQSSLELRRHSRRSTPLRRPRTPPRAETTASVRGRCERIIFVLINKM</sequence>
<keyword evidence="3" id="KW-1185">Reference proteome</keyword>